<feature type="transmembrane region" description="Helical" evidence="10">
    <location>
        <begin position="157"/>
        <end position="180"/>
    </location>
</feature>
<keyword evidence="9 10" id="KW-0472">Membrane</keyword>
<comment type="subcellular location">
    <subcellularLocation>
        <location evidence="1">Membrane</location>
        <topology evidence="1">Multi-pass membrane protein</topology>
    </subcellularLocation>
</comment>
<evidence type="ECO:0000256" key="10">
    <source>
        <dbReference type="SAM" id="Phobius"/>
    </source>
</evidence>
<evidence type="ECO:0000313" key="14">
    <source>
        <dbReference type="Proteomes" id="UP001293718"/>
    </source>
</evidence>
<feature type="transmembrane region" description="Helical" evidence="10">
    <location>
        <begin position="54"/>
        <end position="73"/>
    </location>
</feature>
<dbReference type="Pfam" id="PF00999">
    <property type="entry name" value="Na_H_Exchanger"/>
    <property type="match status" value="1"/>
</dbReference>
<dbReference type="RefSeq" id="WP_322463909.1">
    <property type="nucleotide sequence ID" value="NZ_JAXOJX010000001.1"/>
</dbReference>
<evidence type="ECO:0000256" key="8">
    <source>
        <dbReference type="ARBA" id="ARBA00023065"/>
    </source>
</evidence>
<dbReference type="Gene3D" id="3.40.50.720">
    <property type="entry name" value="NAD(P)-binding Rossmann-like Domain"/>
    <property type="match status" value="1"/>
</dbReference>
<feature type="domain" description="RCK C-terminal" evidence="12">
    <location>
        <begin position="582"/>
        <end position="665"/>
    </location>
</feature>
<dbReference type="PANTHER" id="PTHR46157:SF4">
    <property type="entry name" value="K(+) EFFLUX ANTIPORTER 3, CHLOROPLASTIC"/>
    <property type="match status" value="1"/>
</dbReference>
<keyword evidence="14" id="KW-1185">Reference proteome</keyword>
<keyword evidence="3" id="KW-0050">Antiport</keyword>
<feature type="transmembrane region" description="Helical" evidence="10">
    <location>
        <begin position="6"/>
        <end position="23"/>
    </location>
</feature>
<feature type="transmembrane region" description="Helical" evidence="10">
    <location>
        <begin position="186"/>
        <end position="205"/>
    </location>
</feature>
<feature type="transmembrane region" description="Helical" evidence="10">
    <location>
        <begin position="365"/>
        <end position="384"/>
    </location>
</feature>
<proteinExistence type="predicted"/>
<evidence type="ECO:0000256" key="1">
    <source>
        <dbReference type="ARBA" id="ARBA00004141"/>
    </source>
</evidence>
<name>A0ABU5I8B1_9BURK</name>
<feature type="transmembrane region" description="Helical" evidence="10">
    <location>
        <begin position="85"/>
        <end position="113"/>
    </location>
</feature>
<dbReference type="Proteomes" id="UP001293718">
    <property type="component" value="Unassembled WGS sequence"/>
</dbReference>
<feature type="transmembrane region" description="Helical" evidence="10">
    <location>
        <begin position="125"/>
        <end position="145"/>
    </location>
</feature>
<geneLocation type="plasmid" evidence="13">
    <name>unnamed</name>
</geneLocation>
<dbReference type="SUPFAM" id="SSF116726">
    <property type="entry name" value="TrkA C-terminal domain-like"/>
    <property type="match status" value="1"/>
</dbReference>
<evidence type="ECO:0000313" key="13">
    <source>
        <dbReference type="EMBL" id="MDZ5455213.1"/>
    </source>
</evidence>
<feature type="transmembrane region" description="Helical" evidence="10">
    <location>
        <begin position="339"/>
        <end position="359"/>
    </location>
</feature>
<feature type="transmembrane region" description="Helical" evidence="10">
    <location>
        <begin position="30"/>
        <end position="48"/>
    </location>
</feature>
<sequence>MASTLEVVLLYLVAAVLGVVLCRSMKLPPMLGYLVVGVLIGPNALALAKDSAGVKYLAEFGVVFLMFAIGLELNLSKLRSMRAMVFGLGLSQVALTMIGAVLGNFLLTLAFSFTARPWKLSWQGAVALGGAIAMSSTAIVVKLMAERLELQSEHGRRVLSVLLFQDLAVVPLLVLIPALGDSGGNLWQALGLALLKAAALLALLLSGGQKLMRWWLTLVARRKSEELFVLNLLLVTLGLAWLTEHAGLSLALGAFVAGMLIAETPFKHQVESDIRPFHDVLLGLFFITVGMRLDGRPMLTQWPLVLLLSTLPLLAKFVLVAGLARLFHATPGVALRTGLYLAHAGEFGFVLVALISEHGLIDPKWVSPVLASMVLSMLATPFVIMHADRIVMRLWATEWMLQSVQLTTIAKKSMRNEAHVIICGYGDSGQRLARMLEAEKIPYMALDLDPDRVRQAAAAGQSVVFGNAARLRTLMAAGLTRASAVVLSYHNTASTLKVLSLVREHAPQVPVVVHTTDDSDLETLRAAGATEVVPEALEGSLMLASHVFALVGVPARRVIRLTRAARDARYVLLRGYFHGADDDPMMEERQHVQLFSVSLPAAATSLGHNLGELALHALGVRTLSIRRASGQIVQANDAIVLRSGDTLVLLGKPESLARAKTKLLRG</sequence>
<gene>
    <name evidence="13" type="ORF">SM757_01370</name>
</gene>
<dbReference type="EMBL" id="JAXOJX010000001">
    <property type="protein sequence ID" value="MDZ5455213.1"/>
    <property type="molecule type" value="Genomic_DNA"/>
</dbReference>
<comment type="caution">
    <text evidence="13">The sequence shown here is derived from an EMBL/GenBank/DDBJ whole genome shotgun (WGS) entry which is preliminary data.</text>
</comment>
<protein>
    <submittedName>
        <fullName evidence="13">Cation:proton antiporter</fullName>
    </submittedName>
</protein>
<feature type="transmembrane region" description="Helical" evidence="10">
    <location>
        <begin position="305"/>
        <end position="327"/>
    </location>
</feature>
<keyword evidence="7 10" id="KW-1133">Transmembrane helix</keyword>
<evidence type="ECO:0000256" key="5">
    <source>
        <dbReference type="ARBA" id="ARBA00022692"/>
    </source>
</evidence>
<evidence type="ECO:0000259" key="12">
    <source>
        <dbReference type="PROSITE" id="PS51202"/>
    </source>
</evidence>
<keyword evidence="4" id="KW-0633">Potassium transport</keyword>
<feature type="domain" description="RCK N-terminal" evidence="11">
    <location>
        <begin position="417"/>
        <end position="534"/>
    </location>
</feature>
<evidence type="ECO:0000259" key="11">
    <source>
        <dbReference type="PROSITE" id="PS51201"/>
    </source>
</evidence>
<feature type="transmembrane region" description="Helical" evidence="10">
    <location>
        <begin position="226"/>
        <end position="242"/>
    </location>
</feature>
<dbReference type="InterPro" id="IPR003148">
    <property type="entry name" value="RCK_N"/>
</dbReference>
<keyword evidence="13" id="KW-0614">Plasmid</keyword>
<evidence type="ECO:0000256" key="7">
    <source>
        <dbReference type="ARBA" id="ARBA00022989"/>
    </source>
</evidence>
<evidence type="ECO:0000256" key="2">
    <source>
        <dbReference type="ARBA" id="ARBA00022448"/>
    </source>
</evidence>
<dbReference type="InterPro" id="IPR036291">
    <property type="entry name" value="NAD(P)-bd_dom_sf"/>
</dbReference>
<dbReference type="PROSITE" id="PS51202">
    <property type="entry name" value="RCK_C"/>
    <property type="match status" value="1"/>
</dbReference>
<dbReference type="InterPro" id="IPR006037">
    <property type="entry name" value="RCK_C"/>
</dbReference>
<evidence type="ECO:0000256" key="3">
    <source>
        <dbReference type="ARBA" id="ARBA00022449"/>
    </source>
</evidence>
<dbReference type="Pfam" id="PF02254">
    <property type="entry name" value="TrkA_N"/>
    <property type="match status" value="1"/>
</dbReference>
<evidence type="ECO:0000256" key="4">
    <source>
        <dbReference type="ARBA" id="ARBA00022538"/>
    </source>
</evidence>
<dbReference type="PANTHER" id="PTHR46157">
    <property type="entry name" value="K(+) EFFLUX ANTIPORTER 3, CHLOROPLASTIC"/>
    <property type="match status" value="1"/>
</dbReference>
<dbReference type="Pfam" id="PF02080">
    <property type="entry name" value="TrkA_C"/>
    <property type="match status" value="1"/>
</dbReference>
<keyword evidence="5 10" id="KW-0812">Transmembrane</keyword>
<dbReference type="InterPro" id="IPR036721">
    <property type="entry name" value="RCK_C_sf"/>
</dbReference>
<dbReference type="SUPFAM" id="SSF51735">
    <property type="entry name" value="NAD(P)-binding Rossmann-fold domains"/>
    <property type="match status" value="1"/>
</dbReference>
<dbReference type="InterPro" id="IPR038770">
    <property type="entry name" value="Na+/solute_symporter_sf"/>
</dbReference>
<evidence type="ECO:0000256" key="9">
    <source>
        <dbReference type="ARBA" id="ARBA00023136"/>
    </source>
</evidence>
<organism evidence="13 14">
    <name type="scientific">Azohydromonas lata</name>
    <dbReference type="NCBI Taxonomy" id="45677"/>
    <lineage>
        <taxon>Bacteria</taxon>
        <taxon>Pseudomonadati</taxon>
        <taxon>Pseudomonadota</taxon>
        <taxon>Betaproteobacteria</taxon>
        <taxon>Burkholderiales</taxon>
        <taxon>Sphaerotilaceae</taxon>
        <taxon>Azohydromonas</taxon>
    </lineage>
</organism>
<accession>A0ABU5I8B1</accession>
<reference evidence="13 14" key="1">
    <citation type="submission" date="2023-11" db="EMBL/GenBank/DDBJ databases">
        <title>Draft genome of Azohydromonas lata strain H1 (DSM1123), a polyhydroxyalkanoate producer.</title>
        <authorList>
            <person name="Traversa D."/>
            <person name="D'Addabbo P."/>
            <person name="Pazzani C."/>
            <person name="Manzari C."/>
            <person name="Chiara M."/>
            <person name="Scrascia M."/>
        </authorList>
    </citation>
    <scope>NUCLEOTIDE SEQUENCE [LARGE SCALE GENOMIC DNA]</scope>
    <source>
        <strain evidence="13 14">H1</strain>
        <plasmid evidence="13">unnamed</plasmid>
    </source>
</reference>
<dbReference type="InterPro" id="IPR006153">
    <property type="entry name" value="Cation/H_exchanger_TM"/>
</dbReference>
<keyword evidence="8" id="KW-0406">Ion transport</keyword>
<keyword evidence="6" id="KW-0630">Potassium</keyword>
<keyword evidence="2" id="KW-0813">Transport</keyword>
<dbReference type="Gene3D" id="3.30.70.1450">
    <property type="entry name" value="Regulator of K+ conductance, C-terminal domain"/>
    <property type="match status" value="1"/>
</dbReference>
<dbReference type="PROSITE" id="PS51201">
    <property type="entry name" value="RCK_N"/>
    <property type="match status" value="1"/>
</dbReference>
<dbReference type="Gene3D" id="1.20.1530.20">
    <property type="match status" value="1"/>
</dbReference>
<evidence type="ECO:0000256" key="6">
    <source>
        <dbReference type="ARBA" id="ARBA00022958"/>
    </source>
</evidence>